<keyword evidence="1" id="KW-0812">Transmembrane</keyword>
<keyword evidence="1" id="KW-0472">Membrane</keyword>
<dbReference type="InterPro" id="IPR056715">
    <property type="entry name" value="DUF7813"/>
</dbReference>
<protein>
    <submittedName>
        <fullName evidence="2">OLC1v1034540C1</fullName>
    </submittedName>
</protein>
<evidence type="ECO:0000313" key="2">
    <source>
        <dbReference type="EMBL" id="CAI9098000.1"/>
    </source>
</evidence>
<proteinExistence type="predicted"/>
<evidence type="ECO:0000313" key="3">
    <source>
        <dbReference type="Proteomes" id="UP001161247"/>
    </source>
</evidence>
<organism evidence="2 3">
    <name type="scientific">Oldenlandia corymbosa var. corymbosa</name>
    <dbReference type="NCBI Taxonomy" id="529605"/>
    <lineage>
        <taxon>Eukaryota</taxon>
        <taxon>Viridiplantae</taxon>
        <taxon>Streptophyta</taxon>
        <taxon>Embryophyta</taxon>
        <taxon>Tracheophyta</taxon>
        <taxon>Spermatophyta</taxon>
        <taxon>Magnoliopsida</taxon>
        <taxon>eudicotyledons</taxon>
        <taxon>Gunneridae</taxon>
        <taxon>Pentapetalae</taxon>
        <taxon>asterids</taxon>
        <taxon>lamiids</taxon>
        <taxon>Gentianales</taxon>
        <taxon>Rubiaceae</taxon>
        <taxon>Rubioideae</taxon>
        <taxon>Spermacoceae</taxon>
        <taxon>Hedyotis-Oldenlandia complex</taxon>
        <taxon>Oldenlandia</taxon>
    </lineage>
</organism>
<keyword evidence="3" id="KW-1185">Reference proteome</keyword>
<feature type="transmembrane region" description="Helical" evidence="1">
    <location>
        <begin position="342"/>
        <end position="367"/>
    </location>
</feature>
<feature type="transmembrane region" description="Helical" evidence="1">
    <location>
        <begin position="224"/>
        <end position="249"/>
    </location>
</feature>
<dbReference type="AlphaFoldDB" id="A0AAV1CRM7"/>
<keyword evidence="1" id="KW-1133">Transmembrane helix</keyword>
<dbReference type="PANTHER" id="PTHR36353:SF1">
    <property type="entry name" value="TRANSMEMBRANE PROTEIN"/>
    <property type="match status" value="1"/>
</dbReference>
<dbReference type="Pfam" id="PF25105">
    <property type="entry name" value="DUF7813"/>
    <property type="match status" value="1"/>
</dbReference>
<reference evidence="2" key="1">
    <citation type="submission" date="2023-03" db="EMBL/GenBank/DDBJ databases">
        <authorList>
            <person name="Julca I."/>
        </authorList>
    </citation>
    <scope>NUCLEOTIDE SEQUENCE</scope>
</reference>
<name>A0AAV1CRM7_OLDCO</name>
<sequence>MSHHRHPPQPPPPPPPLPINHQSAAQIFTKTARFFISHPLTLVFIVSLVFTFRYNVENGADYLISFVDGDPSLKSLISRLDLSGHHHYQQHRHQLHVRRRRRAFLHLSRVGTLDEDFFSGDADYERSLFHPTTKSQPNGTYLFLSNFNFSSGFATDPDIDNGVSFPKTIRSGVVSFKPPPEPVETRQEFVQSDENVTDDDSNSVVDLQFLLRGLELGRRDTTALLYFIGILSAAYGYVILAFLVTYTWVNGIVFYRVLNDLLGKPKNIFRAVWDGSNLGLRRLSGFVLMRWAVRDALAQLMGIYFFGEIDDQYRFFKIFMRMKLMPFSDTLPWVMGYEKESFGFVASWFFVELVVSFMFAVDTWVAIVDSRKSGKEVVKEGCHLLATLLQPAVEIKCWELIVCGWPLRWLLSVMVGEMFALLFQSVMEVHFMVAWLLFYLAARHKDATLSGREFGQRELEVFLEGAR</sequence>
<dbReference type="PANTHER" id="PTHR36353">
    <property type="entry name" value="TRANSMEMBRANE PROTEIN"/>
    <property type="match status" value="1"/>
</dbReference>
<dbReference type="Proteomes" id="UP001161247">
    <property type="component" value="Chromosome 3"/>
</dbReference>
<feature type="transmembrane region" description="Helical" evidence="1">
    <location>
        <begin position="418"/>
        <end position="442"/>
    </location>
</feature>
<accession>A0AAV1CRM7</accession>
<dbReference type="EMBL" id="OX459120">
    <property type="protein sequence ID" value="CAI9098000.1"/>
    <property type="molecule type" value="Genomic_DNA"/>
</dbReference>
<feature type="transmembrane region" description="Helical" evidence="1">
    <location>
        <begin position="35"/>
        <end position="56"/>
    </location>
</feature>
<gene>
    <name evidence="2" type="ORF">OLC1_LOCUS8331</name>
</gene>
<evidence type="ECO:0000256" key="1">
    <source>
        <dbReference type="SAM" id="Phobius"/>
    </source>
</evidence>